<feature type="domain" description="Thiamine pyrophosphate enzyme TPP-binding" evidence="5">
    <location>
        <begin position="209"/>
        <end position="355"/>
    </location>
</feature>
<dbReference type="InterPro" id="IPR029061">
    <property type="entry name" value="THDP-binding"/>
</dbReference>
<protein>
    <submittedName>
        <fullName evidence="6">Thiamine pyrophosphate-binding protein</fullName>
    </submittedName>
</protein>
<keyword evidence="7" id="KW-1185">Reference proteome</keyword>
<keyword evidence="3" id="KW-0786">Thiamine pyrophosphate</keyword>
<dbReference type="CDD" id="cd00568">
    <property type="entry name" value="TPP_enzymes"/>
    <property type="match status" value="1"/>
</dbReference>
<comment type="cofactor">
    <cofactor evidence="1">
        <name>thiamine diphosphate</name>
        <dbReference type="ChEBI" id="CHEBI:58937"/>
    </cofactor>
</comment>
<dbReference type="InterPro" id="IPR012000">
    <property type="entry name" value="Thiamin_PyroP_enz_cen_dom"/>
</dbReference>
<evidence type="ECO:0000256" key="2">
    <source>
        <dbReference type="ARBA" id="ARBA00007812"/>
    </source>
</evidence>
<evidence type="ECO:0000313" key="7">
    <source>
        <dbReference type="Proteomes" id="UP001589627"/>
    </source>
</evidence>
<evidence type="ECO:0000259" key="4">
    <source>
        <dbReference type="Pfam" id="PF00205"/>
    </source>
</evidence>
<sequence length="376" mass="40038">TAWVGQRPRPAADALREAADLITEARRPVLWLGNGCNRAQAGQAALDLAETLRAPVLTTFNGIGAVPTTHPLVCGVLSRMGTGLSAGVLREADLVIAVGNSLNAVSTSRWTLDLPRIVHIDVDPATIGRYYGDRTVGVVGDADATLRELGTALAGHDTTARVGWIDDVQRRREAWWRRPEPRAAAPLSPADIVPVLRDASPDETLLIPDAGNPGVWSYLWEVRRTGTYIKPVGFGNMGFAVPAAVAAAAIDPERPVLALVGDGSLGMTLAELETLVRVPGRVCVVVLNDAGYGNIRQEQIVKYGPRTIGVDFGEVDYARVAEGLGLRAARVTDLTLLAKGVGEALHGDRPVLFDVPIDPDVNAWTYPAFQTTGTDE</sequence>
<dbReference type="PROSITE" id="PS00187">
    <property type="entry name" value="TPP_ENZYMES"/>
    <property type="match status" value="1"/>
</dbReference>
<reference evidence="6 7" key="1">
    <citation type="submission" date="2024-09" db="EMBL/GenBank/DDBJ databases">
        <authorList>
            <person name="Sun Q."/>
            <person name="Mori K."/>
        </authorList>
    </citation>
    <scope>NUCLEOTIDE SEQUENCE [LARGE SCALE GENOMIC DNA]</scope>
    <source>
        <strain evidence="6 7">TBRC 0563</strain>
    </source>
</reference>
<dbReference type="Pfam" id="PF00205">
    <property type="entry name" value="TPP_enzyme_M"/>
    <property type="match status" value="1"/>
</dbReference>
<comment type="caution">
    <text evidence="6">The sequence shown here is derived from an EMBL/GenBank/DDBJ whole genome shotgun (WGS) entry which is preliminary data.</text>
</comment>
<dbReference type="InterPro" id="IPR045229">
    <property type="entry name" value="TPP_enz"/>
</dbReference>
<dbReference type="Pfam" id="PF02775">
    <property type="entry name" value="TPP_enzyme_C"/>
    <property type="match status" value="1"/>
</dbReference>
<evidence type="ECO:0000256" key="1">
    <source>
        <dbReference type="ARBA" id="ARBA00001964"/>
    </source>
</evidence>
<dbReference type="Proteomes" id="UP001589627">
    <property type="component" value="Unassembled WGS sequence"/>
</dbReference>
<proteinExistence type="inferred from homology"/>
<dbReference type="Gene3D" id="3.40.50.1220">
    <property type="entry name" value="TPP-binding domain"/>
    <property type="match status" value="1"/>
</dbReference>
<dbReference type="InterPro" id="IPR011766">
    <property type="entry name" value="TPP_enzyme_TPP-bd"/>
</dbReference>
<feature type="domain" description="Thiamine pyrophosphate enzyme central" evidence="4">
    <location>
        <begin position="15"/>
        <end position="149"/>
    </location>
</feature>
<evidence type="ECO:0000313" key="6">
    <source>
        <dbReference type="EMBL" id="MFB9839809.1"/>
    </source>
</evidence>
<dbReference type="SUPFAM" id="SSF52518">
    <property type="entry name" value="Thiamin diphosphate-binding fold (THDP-binding)"/>
    <property type="match status" value="1"/>
</dbReference>
<gene>
    <name evidence="6" type="ORF">ACFFNX_47455</name>
</gene>
<dbReference type="SUPFAM" id="SSF52467">
    <property type="entry name" value="DHS-like NAD/FAD-binding domain"/>
    <property type="match status" value="1"/>
</dbReference>
<dbReference type="InterPro" id="IPR029035">
    <property type="entry name" value="DHS-like_NAD/FAD-binding_dom"/>
</dbReference>
<organism evidence="6 7">
    <name type="scientific">Actinoallomurus acaciae</name>
    <dbReference type="NCBI Taxonomy" id="502577"/>
    <lineage>
        <taxon>Bacteria</taxon>
        <taxon>Bacillati</taxon>
        <taxon>Actinomycetota</taxon>
        <taxon>Actinomycetes</taxon>
        <taxon>Streptosporangiales</taxon>
        <taxon>Thermomonosporaceae</taxon>
        <taxon>Actinoallomurus</taxon>
    </lineage>
</organism>
<comment type="similarity">
    <text evidence="2">Belongs to the TPP enzyme family.</text>
</comment>
<dbReference type="InterPro" id="IPR000399">
    <property type="entry name" value="TPP-bd_CS"/>
</dbReference>
<dbReference type="Gene3D" id="3.40.50.970">
    <property type="match status" value="1"/>
</dbReference>
<feature type="non-terminal residue" evidence="6">
    <location>
        <position position="1"/>
    </location>
</feature>
<name>A0ABV5Z0H5_9ACTN</name>
<dbReference type="EMBL" id="JBHLZP010000818">
    <property type="protein sequence ID" value="MFB9839809.1"/>
    <property type="molecule type" value="Genomic_DNA"/>
</dbReference>
<dbReference type="RefSeq" id="WP_378212996.1">
    <property type="nucleotide sequence ID" value="NZ_JBHLZP010000818.1"/>
</dbReference>
<dbReference type="PANTHER" id="PTHR18968:SF13">
    <property type="entry name" value="ACETOLACTATE SYNTHASE CATALYTIC SUBUNIT, MITOCHONDRIAL"/>
    <property type="match status" value="1"/>
</dbReference>
<dbReference type="PANTHER" id="PTHR18968">
    <property type="entry name" value="THIAMINE PYROPHOSPHATE ENZYMES"/>
    <property type="match status" value="1"/>
</dbReference>
<accession>A0ABV5Z0H5</accession>
<evidence type="ECO:0000259" key="5">
    <source>
        <dbReference type="Pfam" id="PF02775"/>
    </source>
</evidence>
<evidence type="ECO:0000256" key="3">
    <source>
        <dbReference type="ARBA" id="ARBA00023052"/>
    </source>
</evidence>